<dbReference type="InterPro" id="IPR000477">
    <property type="entry name" value="RT_dom"/>
</dbReference>
<comment type="caution">
    <text evidence="2">The sequence shown here is derived from an EMBL/GenBank/DDBJ whole genome shotgun (WGS) entry which is preliminary data.</text>
</comment>
<evidence type="ECO:0000313" key="2">
    <source>
        <dbReference type="EMBL" id="GBP07842.1"/>
    </source>
</evidence>
<dbReference type="STRING" id="151549.A0A4C1T042"/>
<feature type="domain" description="Reverse transcriptase" evidence="1">
    <location>
        <begin position="145"/>
        <end position="253"/>
    </location>
</feature>
<dbReference type="CDD" id="cd01650">
    <property type="entry name" value="RT_nLTR_like"/>
    <property type="match status" value="1"/>
</dbReference>
<reference evidence="2 3" key="1">
    <citation type="journal article" date="2019" name="Commun. Biol.">
        <title>The bagworm genome reveals a unique fibroin gene that provides high tensile strength.</title>
        <authorList>
            <person name="Kono N."/>
            <person name="Nakamura H."/>
            <person name="Ohtoshi R."/>
            <person name="Tomita M."/>
            <person name="Numata K."/>
            <person name="Arakawa K."/>
        </authorList>
    </citation>
    <scope>NUCLEOTIDE SEQUENCE [LARGE SCALE GENOMIC DNA]</scope>
</reference>
<accession>A0A4C1T042</accession>
<sequence>MDNTRTPYVICQDIISHEKISWAIDSFSPFKSPGPDGIMPIMLQKAKEHIIPWLHRMFALCLSLNHVPSNWRKVKVIFIPKAGRRSHEDAKDFRPISLTSFQLKTLERLIDAHLRQRLEGTGKLSDSQHAYLRGRSTDTALHEVDSYIRFRKQRYVQTSGAGYTTGGVISPLLWIMAVNSILVELDSRGVRVVAYADDMVILVSGLFPDVISDIMSDALPLVSHWATSCGLGLSPQKTELVLFTTRTKVPGFRLPQLDPNFHGD</sequence>
<dbReference type="Pfam" id="PF00078">
    <property type="entry name" value="RVT_1"/>
    <property type="match status" value="1"/>
</dbReference>
<evidence type="ECO:0000259" key="1">
    <source>
        <dbReference type="Pfam" id="PF00078"/>
    </source>
</evidence>
<dbReference type="EMBL" id="BGZK01004250">
    <property type="protein sequence ID" value="GBP07842.1"/>
    <property type="molecule type" value="Genomic_DNA"/>
</dbReference>
<proteinExistence type="predicted"/>
<dbReference type="SUPFAM" id="SSF56672">
    <property type="entry name" value="DNA/RNA polymerases"/>
    <property type="match status" value="1"/>
</dbReference>
<dbReference type="Proteomes" id="UP000299102">
    <property type="component" value="Unassembled WGS sequence"/>
</dbReference>
<dbReference type="PANTHER" id="PTHR19446">
    <property type="entry name" value="REVERSE TRANSCRIPTASES"/>
    <property type="match status" value="1"/>
</dbReference>
<evidence type="ECO:0000313" key="3">
    <source>
        <dbReference type="Proteomes" id="UP000299102"/>
    </source>
</evidence>
<dbReference type="AlphaFoldDB" id="A0A4C1T042"/>
<keyword evidence="3" id="KW-1185">Reference proteome</keyword>
<gene>
    <name evidence="2" type="ORF">EVAR_71048_1</name>
</gene>
<dbReference type="OrthoDB" id="5419617at2759"/>
<organism evidence="2 3">
    <name type="scientific">Eumeta variegata</name>
    <name type="common">Bagworm moth</name>
    <name type="synonym">Eumeta japonica</name>
    <dbReference type="NCBI Taxonomy" id="151549"/>
    <lineage>
        <taxon>Eukaryota</taxon>
        <taxon>Metazoa</taxon>
        <taxon>Ecdysozoa</taxon>
        <taxon>Arthropoda</taxon>
        <taxon>Hexapoda</taxon>
        <taxon>Insecta</taxon>
        <taxon>Pterygota</taxon>
        <taxon>Neoptera</taxon>
        <taxon>Endopterygota</taxon>
        <taxon>Lepidoptera</taxon>
        <taxon>Glossata</taxon>
        <taxon>Ditrysia</taxon>
        <taxon>Tineoidea</taxon>
        <taxon>Psychidae</taxon>
        <taxon>Oiketicinae</taxon>
        <taxon>Eumeta</taxon>
    </lineage>
</organism>
<protein>
    <submittedName>
        <fullName evidence="2">Retrovirus-related Pol polyprotein from type-1 retrotransposable element R1</fullName>
    </submittedName>
</protein>
<dbReference type="InterPro" id="IPR043502">
    <property type="entry name" value="DNA/RNA_pol_sf"/>
</dbReference>
<name>A0A4C1T042_EUMVA</name>
<dbReference type="GO" id="GO:0071897">
    <property type="term" value="P:DNA biosynthetic process"/>
    <property type="evidence" value="ECO:0007669"/>
    <property type="project" value="UniProtKB-ARBA"/>
</dbReference>